<reference evidence="2 3" key="1">
    <citation type="submission" date="2015-09" db="EMBL/GenBank/DDBJ databases">
        <title>Draft genome of a European isolate of the apple canker pathogen Neonectria ditissima.</title>
        <authorList>
            <person name="Gomez-Cortecero A."/>
            <person name="Harrison R.J."/>
            <person name="Armitage A.D."/>
        </authorList>
    </citation>
    <scope>NUCLEOTIDE SEQUENCE [LARGE SCALE GENOMIC DNA]</scope>
    <source>
        <strain evidence="2 3">R09/05</strain>
    </source>
</reference>
<organism evidence="2 3">
    <name type="scientific">Neonectria ditissima</name>
    <dbReference type="NCBI Taxonomy" id="78410"/>
    <lineage>
        <taxon>Eukaryota</taxon>
        <taxon>Fungi</taxon>
        <taxon>Dikarya</taxon>
        <taxon>Ascomycota</taxon>
        <taxon>Pezizomycotina</taxon>
        <taxon>Sordariomycetes</taxon>
        <taxon>Hypocreomycetidae</taxon>
        <taxon>Hypocreales</taxon>
        <taxon>Nectriaceae</taxon>
        <taxon>Neonectria</taxon>
    </lineage>
</organism>
<name>A0A0P7APD5_9HYPO</name>
<comment type="caution">
    <text evidence="2">The sequence shown here is derived from an EMBL/GenBank/DDBJ whole genome shotgun (WGS) entry which is preliminary data.</text>
</comment>
<dbReference type="Pfam" id="PF00106">
    <property type="entry name" value="adh_short"/>
    <property type="match status" value="1"/>
</dbReference>
<protein>
    <recommendedName>
        <fullName evidence="4">Oxidoreductase</fullName>
    </recommendedName>
</protein>
<dbReference type="AlphaFoldDB" id="A0A0P7APD5"/>
<keyword evidence="1" id="KW-0560">Oxidoreductase</keyword>
<dbReference type="EMBL" id="LKCW01000227">
    <property type="protein sequence ID" value="KPM35890.1"/>
    <property type="molecule type" value="Genomic_DNA"/>
</dbReference>
<dbReference type="OrthoDB" id="191139at2759"/>
<dbReference type="PANTHER" id="PTHR43157">
    <property type="entry name" value="PHOSPHATIDYLINOSITOL-GLYCAN BIOSYNTHESIS CLASS F PROTEIN-RELATED"/>
    <property type="match status" value="1"/>
</dbReference>
<dbReference type="SUPFAM" id="SSF51735">
    <property type="entry name" value="NAD(P)-binding Rossmann-fold domains"/>
    <property type="match status" value="1"/>
</dbReference>
<sequence length="339" mass="37919">MTKGWNPSADMPDMKGKVVVVTGGNAGMGLQTVKHFAIKGAKVYYTARSEAKAAHTIKYVTERGSNVSKDQLVWLKLDLGDLKSVLHAVEELKSKEQSIDILVNNAGIVMQKLELTDAGWETDMAVCHVGHFVFTNGILPLLKKAAARPGADVRIVTVSSTVPYVFFPPNYQFDFTSPDFLSGTLPYEPWQWRYLQKHMFTVDMIRYSMAKVANLLFAQELQRRLDEQGSSIISLSVHPGSVRSAKALDIFCGPLKPIMRRVMLTEDEGSFTLLFGATAKEVREKPEAFKGKYLEPIGEVKPNHVVANDEKQVRGLWDNTSKEVNKFFAKEDYAPLSDW</sequence>
<dbReference type="GO" id="GO:0016491">
    <property type="term" value="F:oxidoreductase activity"/>
    <property type="evidence" value="ECO:0007669"/>
    <property type="project" value="UniProtKB-KW"/>
</dbReference>
<gene>
    <name evidence="2" type="ORF">AK830_g10672</name>
</gene>
<evidence type="ECO:0008006" key="4">
    <source>
        <dbReference type="Google" id="ProtNLM"/>
    </source>
</evidence>
<accession>A0A0P7APD5</accession>
<dbReference type="InterPro" id="IPR002347">
    <property type="entry name" value="SDR_fam"/>
</dbReference>
<dbReference type="STRING" id="78410.A0A0P7APD5"/>
<dbReference type="Gene3D" id="3.40.50.720">
    <property type="entry name" value="NAD(P)-binding Rossmann-like Domain"/>
    <property type="match status" value="1"/>
</dbReference>
<keyword evidence="3" id="KW-1185">Reference proteome</keyword>
<evidence type="ECO:0000313" key="3">
    <source>
        <dbReference type="Proteomes" id="UP000050424"/>
    </source>
</evidence>
<dbReference type="PRINTS" id="PR00081">
    <property type="entry name" value="GDHRDH"/>
</dbReference>
<evidence type="ECO:0000313" key="2">
    <source>
        <dbReference type="EMBL" id="KPM35890.1"/>
    </source>
</evidence>
<evidence type="ECO:0000256" key="1">
    <source>
        <dbReference type="ARBA" id="ARBA00023002"/>
    </source>
</evidence>
<dbReference type="PANTHER" id="PTHR43157:SF31">
    <property type="entry name" value="PHOSPHATIDYLINOSITOL-GLYCAN BIOSYNTHESIS CLASS F PROTEIN"/>
    <property type="match status" value="1"/>
</dbReference>
<proteinExistence type="predicted"/>
<dbReference type="InterPro" id="IPR036291">
    <property type="entry name" value="NAD(P)-bd_dom_sf"/>
</dbReference>
<dbReference type="Proteomes" id="UP000050424">
    <property type="component" value="Unassembled WGS sequence"/>
</dbReference>